<proteinExistence type="predicted"/>
<dbReference type="RefSeq" id="WP_059753466.1">
    <property type="nucleotide sequence ID" value="NZ_LDUG01000018.1"/>
</dbReference>
<dbReference type="InterPro" id="IPR001173">
    <property type="entry name" value="Glyco_trans_2-like"/>
</dbReference>
<dbReference type="Gene3D" id="3.90.550.10">
    <property type="entry name" value="Spore Coat Polysaccharide Biosynthesis Protein SpsA, Chain A"/>
    <property type="match status" value="1"/>
</dbReference>
<dbReference type="AlphaFoldDB" id="A0A119CWQ9"/>
<keyword evidence="2" id="KW-0808">Transferase</keyword>
<evidence type="ECO:0000259" key="1">
    <source>
        <dbReference type="Pfam" id="PF00535"/>
    </source>
</evidence>
<dbReference type="OrthoDB" id="9802649at2"/>
<organism evidence="2 3">
    <name type="scientific">Thiobacillus denitrificans</name>
    <dbReference type="NCBI Taxonomy" id="36861"/>
    <lineage>
        <taxon>Bacteria</taxon>
        <taxon>Pseudomonadati</taxon>
        <taxon>Pseudomonadota</taxon>
        <taxon>Betaproteobacteria</taxon>
        <taxon>Nitrosomonadales</taxon>
        <taxon>Thiobacillaceae</taxon>
        <taxon>Thiobacillus</taxon>
    </lineage>
</organism>
<dbReference type="PANTHER" id="PTHR43685:SF2">
    <property type="entry name" value="GLYCOSYLTRANSFERASE 2-LIKE DOMAIN-CONTAINING PROTEIN"/>
    <property type="match status" value="1"/>
</dbReference>
<dbReference type="PATRIC" id="fig|36861.3.peg.750"/>
<gene>
    <name evidence="2" type="ORF">ABW22_06410</name>
</gene>
<dbReference type="SUPFAM" id="SSF53448">
    <property type="entry name" value="Nucleotide-diphospho-sugar transferases"/>
    <property type="match status" value="1"/>
</dbReference>
<dbReference type="PANTHER" id="PTHR43685">
    <property type="entry name" value="GLYCOSYLTRANSFERASE"/>
    <property type="match status" value="1"/>
</dbReference>
<dbReference type="GO" id="GO:0016740">
    <property type="term" value="F:transferase activity"/>
    <property type="evidence" value="ECO:0007669"/>
    <property type="project" value="UniProtKB-KW"/>
</dbReference>
<dbReference type="InterPro" id="IPR050834">
    <property type="entry name" value="Glycosyltransf_2"/>
</dbReference>
<dbReference type="Proteomes" id="UP000064243">
    <property type="component" value="Unassembled WGS sequence"/>
</dbReference>
<sequence length="319" mass="35466">MSDPAPAVSIIMPCYNAVAHLPGSVGSVLAQTFANWELIAMDDGSSDDTLAWLRAQTDSRLHVHTHANCGVSTTRNAGLALARGEYIAFLDADDTWAANFLEKMLAALQPRPDAVLAYCGWQNRGLPGGRDEPFVPPDYENDAKGETLFAGCRWPIHAALVKREAVLAAGGFDTRLKNAEDYALWLRIATTAPIVRVPEVLAFYHFHGSAQASSNKARAALHHLHAQQHYLAQHPDFQASLGKKRARFLTHGELLKRGYDCYWQRDLPAARQIFRTVMKQGYGTLADWKYMLPAWLPESWHRRLIGILDRKAPTTDGQL</sequence>
<keyword evidence="3" id="KW-1185">Reference proteome</keyword>
<dbReference type="Pfam" id="PF00535">
    <property type="entry name" value="Glycos_transf_2"/>
    <property type="match status" value="1"/>
</dbReference>
<dbReference type="EMBL" id="LDUG01000018">
    <property type="protein sequence ID" value="KVW97034.1"/>
    <property type="molecule type" value="Genomic_DNA"/>
</dbReference>
<dbReference type="InterPro" id="IPR029044">
    <property type="entry name" value="Nucleotide-diphossugar_trans"/>
</dbReference>
<accession>A0A119CWQ9</accession>
<comment type="caution">
    <text evidence="2">The sequence shown here is derived from an EMBL/GenBank/DDBJ whole genome shotgun (WGS) entry which is preliminary data.</text>
</comment>
<evidence type="ECO:0000313" key="2">
    <source>
        <dbReference type="EMBL" id="KVW97034.1"/>
    </source>
</evidence>
<dbReference type="GO" id="GO:0044010">
    <property type="term" value="P:single-species biofilm formation"/>
    <property type="evidence" value="ECO:0007669"/>
    <property type="project" value="TreeGrafter"/>
</dbReference>
<feature type="domain" description="Glycosyltransferase 2-like" evidence="1">
    <location>
        <begin position="9"/>
        <end position="116"/>
    </location>
</feature>
<protein>
    <submittedName>
        <fullName evidence="2">Glycosyl transferase</fullName>
    </submittedName>
</protein>
<reference evidence="2 3" key="1">
    <citation type="journal article" date="2015" name="Appl. Environ. Microbiol.">
        <title>Aerobic and Anaerobic Thiosulfate Oxidation by a Cold-Adapted, Subglacial Chemoautotroph.</title>
        <authorList>
            <person name="Harrold Z.R."/>
            <person name="Skidmore M.L."/>
            <person name="Hamilton T.L."/>
            <person name="Desch L."/>
            <person name="Amada K."/>
            <person name="van Gelder W."/>
            <person name="Glover K."/>
            <person name="Roden E.E."/>
            <person name="Boyd E.S."/>
        </authorList>
    </citation>
    <scope>NUCLEOTIDE SEQUENCE [LARGE SCALE GENOMIC DNA]</scope>
    <source>
        <strain evidence="2 3">RG</strain>
    </source>
</reference>
<name>A0A119CWQ9_THIDE</name>
<evidence type="ECO:0000313" key="3">
    <source>
        <dbReference type="Proteomes" id="UP000064243"/>
    </source>
</evidence>